<dbReference type="EMBL" id="CAKOGP040000557">
    <property type="protein sequence ID" value="CAJ1936211.1"/>
    <property type="molecule type" value="Genomic_DNA"/>
</dbReference>
<proteinExistence type="predicted"/>
<reference evidence="1" key="1">
    <citation type="submission" date="2023-08" db="EMBL/GenBank/DDBJ databases">
        <authorList>
            <person name="Audoor S."/>
            <person name="Bilcke G."/>
        </authorList>
    </citation>
    <scope>NUCLEOTIDE SEQUENCE</scope>
</reference>
<gene>
    <name evidence="1" type="ORF">CYCCA115_LOCUS5078</name>
</gene>
<accession>A0AAD2FJU3</accession>
<protein>
    <submittedName>
        <fullName evidence="1">Uncharacterized protein</fullName>
    </submittedName>
</protein>
<evidence type="ECO:0000313" key="1">
    <source>
        <dbReference type="EMBL" id="CAJ1936211.1"/>
    </source>
</evidence>
<name>A0AAD2FJU3_9STRA</name>
<keyword evidence="2" id="KW-1185">Reference proteome</keyword>
<organism evidence="1 2">
    <name type="scientific">Cylindrotheca closterium</name>
    <dbReference type="NCBI Taxonomy" id="2856"/>
    <lineage>
        <taxon>Eukaryota</taxon>
        <taxon>Sar</taxon>
        <taxon>Stramenopiles</taxon>
        <taxon>Ochrophyta</taxon>
        <taxon>Bacillariophyta</taxon>
        <taxon>Bacillariophyceae</taxon>
        <taxon>Bacillariophycidae</taxon>
        <taxon>Bacillariales</taxon>
        <taxon>Bacillariaceae</taxon>
        <taxon>Cylindrotheca</taxon>
    </lineage>
</organism>
<evidence type="ECO:0000313" key="2">
    <source>
        <dbReference type="Proteomes" id="UP001295423"/>
    </source>
</evidence>
<comment type="caution">
    <text evidence="1">The sequence shown here is derived from an EMBL/GenBank/DDBJ whole genome shotgun (WGS) entry which is preliminary data.</text>
</comment>
<sequence>MRQITIPPCSQNFARMLMSSPKGLTNFDTTTSTDKATPLQRKLSYLELTIQDSGTLVHKRRNEIFVKNLDSVWNAAKDYQRSYTCANEYIKSILDETGALFVTGECAGGVCFACYPKRDPSLLSPERRRYSLSIKSPSFRR</sequence>
<dbReference type="AlphaFoldDB" id="A0AAD2FJU3"/>
<dbReference type="Proteomes" id="UP001295423">
    <property type="component" value="Unassembled WGS sequence"/>
</dbReference>